<evidence type="ECO:0000313" key="7">
    <source>
        <dbReference type="EMBL" id="MCR9037329.1"/>
    </source>
</evidence>
<evidence type="ECO:0000256" key="3">
    <source>
        <dbReference type="ARBA" id="ARBA00022989"/>
    </source>
</evidence>
<feature type="transmembrane region" description="Helical" evidence="6">
    <location>
        <begin position="39"/>
        <end position="58"/>
    </location>
</feature>
<feature type="transmembrane region" description="Helical" evidence="6">
    <location>
        <begin position="159"/>
        <end position="180"/>
    </location>
</feature>
<comment type="caution">
    <text evidence="7">The sequence shown here is derived from an EMBL/GenBank/DDBJ whole genome shotgun (WGS) entry which is preliminary data.</text>
</comment>
<feature type="transmembrane region" description="Helical" evidence="6">
    <location>
        <begin position="192"/>
        <end position="214"/>
    </location>
</feature>
<feature type="transmembrane region" description="Helical" evidence="6">
    <location>
        <begin position="258"/>
        <end position="281"/>
    </location>
</feature>
<protein>
    <submittedName>
        <fullName evidence="7">Bile acid:sodium symporter family protein</fullName>
    </submittedName>
</protein>
<dbReference type="InterPro" id="IPR004710">
    <property type="entry name" value="Bilac:Na_transpt"/>
</dbReference>
<evidence type="ECO:0000256" key="1">
    <source>
        <dbReference type="ARBA" id="ARBA00004141"/>
    </source>
</evidence>
<dbReference type="Gene3D" id="1.20.1530.20">
    <property type="match status" value="1"/>
</dbReference>
<keyword evidence="3 6" id="KW-1133">Transmembrane helix</keyword>
<evidence type="ECO:0000256" key="4">
    <source>
        <dbReference type="ARBA" id="ARBA00023136"/>
    </source>
</evidence>
<dbReference type="PANTHER" id="PTHR10361:SF28">
    <property type="entry name" value="P3 PROTEIN-RELATED"/>
    <property type="match status" value="1"/>
</dbReference>
<sequence length="351" mass="37118">MAAWRRLGEVIAHNMVFLVPLCLVFGVCAPDAFAVLKPLVTPMFAFVTFQGSLGNNFFNLARTFRRPAPMLVAIAISQVLMPLVGWVLGGLLFSDPNIVAGIVLEYSVPIAVTSTMWIGIYAGDMSLALGTLLISTLISPVTIPTTLRLLVGATVQVDAAGMFFDMLVMIALPALAATALNQATRGRVKATLSPALAPLARIFVILVITTNSTSLHDFMFNLTPELAGVMVFIAAMASSGYLWGFAAAHLMHLEREQAVTLTFCSALRNISAGAVIAQAYFPAATMFPVMTGTLFNQFLAAVFGRVFSRAFSPDANKGNQPARDTEAPGADGAPADGSSPAHRPQGHESAA</sequence>
<keyword evidence="2 6" id="KW-0812">Transmembrane</keyword>
<dbReference type="RefSeq" id="WP_258499726.1">
    <property type="nucleotide sequence ID" value="NZ_JANSKA010000008.1"/>
</dbReference>
<comment type="subcellular location">
    <subcellularLocation>
        <location evidence="1">Membrane</location>
        <topology evidence="1">Multi-pass membrane protein</topology>
    </subcellularLocation>
</comment>
<dbReference type="EMBL" id="JANSKA010000008">
    <property type="protein sequence ID" value="MCR9037329.1"/>
    <property type="molecule type" value="Genomic_DNA"/>
</dbReference>
<accession>A0ABT1ZAT7</accession>
<feature type="transmembrane region" description="Helical" evidence="6">
    <location>
        <begin position="226"/>
        <end position="246"/>
    </location>
</feature>
<feature type="transmembrane region" description="Helical" evidence="6">
    <location>
        <begin position="98"/>
        <end position="120"/>
    </location>
</feature>
<evidence type="ECO:0000256" key="6">
    <source>
        <dbReference type="SAM" id="Phobius"/>
    </source>
</evidence>
<keyword evidence="8" id="KW-1185">Reference proteome</keyword>
<feature type="region of interest" description="Disordered" evidence="5">
    <location>
        <begin position="313"/>
        <end position="351"/>
    </location>
</feature>
<feature type="compositionally biased region" description="Low complexity" evidence="5">
    <location>
        <begin position="327"/>
        <end position="341"/>
    </location>
</feature>
<evidence type="ECO:0000256" key="5">
    <source>
        <dbReference type="SAM" id="MobiDB-lite"/>
    </source>
</evidence>
<dbReference type="InterPro" id="IPR002657">
    <property type="entry name" value="BilAc:Na_symport/Acr3"/>
</dbReference>
<feature type="transmembrane region" description="Helical" evidence="6">
    <location>
        <begin position="127"/>
        <end position="147"/>
    </location>
</feature>
<proteinExistence type="predicted"/>
<keyword evidence="4 6" id="KW-0472">Membrane</keyword>
<name>A0ABT1ZAT7_9ACTN</name>
<dbReference type="Pfam" id="PF01758">
    <property type="entry name" value="SBF"/>
    <property type="match status" value="1"/>
</dbReference>
<reference evidence="7 8" key="1">
    <citation type="submission" date="2022-08" db="EMBL/GenBank/DDBJ databases">
        <title>Tractidigestivibacter montrealensis type strain KD21.</title>
        <authorList>
            <person name="Diop K."/>
            <person name="Richard C."/>
            <person name="Routy B."/>
        </authorList>
    </citation>
    <scope>NUCLEOTIDE SEQUENCE [LARGE SCALE GENOMIC DNA]</scope>
    <source>
        <strain evidence="7 8">KD21</strain>
    </source>
</reference>
<evidence type="ECO:0000256" key="2">
    <source>
        <dbReference type="ARBA" id="ARBA00022692"/>
    </source>
</evidence>
<organism evidence="7 8">
    <name type="scientific">Tractidigestivibacter montrealensis</name>
    <dbReference type="NCBI Taxonomy" id="2972466"/>
    <lineage>
        <taxon>Bacteria</taxon>
        <taxon>Bacillati</taxon>
        <taxon>Actinomycetota</taxon>
        <taxon>Coriobacteriia</taxon>
        <taxon>Coriobacteriales</taxon>
        <taxon>Atopobiaceae</taxon>
        <taxon>Tractidigestivibacter</taxon>
    </lineage>
</organism>
<gene>
    <name evidence="7" type="ORF">NVS32_10250</name>
</gene>
<evidence type="ECO:0000313" key="8">
    <source>
        <dbReference type="Proteomes" id="UP001204320"/>
    </source>
</evidence>
<feature type="transmembrane region" description="Helical" evidence="6">
    <location>
        <begin position="287"/>
        <end position="307"/>
    </location>
</feature>
<dbReference type="PANTHER" id="PTHR10361">
    <property type="entry name" value="SODIUM-BILE ACID COTRANSPORTER"/>
    <property type="match status" value="1"/>
</dbReference>
<feature type="transmembrane region" description="Helical" evidence="6">
    <location>
        <begin position="70"/>
        <end position="92"/>
    </location>
</feature>
<dbReference type="InterPro" id="IPR038770">
    <property type="entry name" value="Na+/solute_symporter_sf"/>
</dbReference>
<feature type="transmembrane region" description="Helical" evidence="6">
    <location>
        <begin position="12"/>
        <end position="33"/>
    </location>
</feature>
<dbReference type="Proteomes" id="UP001204320">
    <property type="component" value="Unassembled WGS sequence"/>
</dbReference>